<reference evidence="2 3" key="1">
    <citation type="submission" date="2014-12" db="EMBL/GenBank/DDBJ databases">
        <title>16Stimator: statistical estimation of ribosomal gene copy numbers from draft genome assemblies.</title>
        <authorList>
            <person name="Perisin M.A."/>
            <person name="Vetter M."/>
            <person name="Gilbert J.A."/>
            <person name="Bergelson J."/>
        </authorList>
    </citation>
    <scope>NUCLEOTIDE SEQUENCE [LARGE SCALE GENOMIC DNA]</scope>
    <source>
        <strain evidence="2 3">MEJ086</strain>
    </source>
</reference>
<proteinExistence type="predicted"/>
<dbReference type="AlphaFoldDB" id="A0A0D0KNW9"/>
<evidence type="ECO:0000256" key="1">
    <source>
        <dbReference type="SAM" id="SignalP"/>
    </source>
</evidence>
<dbReference type="EMBL" id="JXQW01000041">
    <property type="protein sequence ID" value="KIP98623.1"/>
    <property type="molecule type" value="Genomic_DNA"/>
</dbReference>
<keyword evidence="1" id="KW-0732">Signal</keyword>
<comment type="caution">
    <text evidence="2">The sequence shown here is derived from an EMBL/GenBank/DDBJ whole genome shotgun (WGS) entry which is preliminary data.</text>
</comment>
<name>A0A0D0KNW9_9PSED</name>
<feature type="signal peptide" evidence="1">
    <location>
        <begin position="1"/>
        <end position="22"/>
    </location>
</feature>
<accession>A0A0D0KNW9</accession>
<organism evidence="2 3">
    <name type="scientific">Pseudomonas fulva</name>
    <dbReference type="NCBI Taxonomy" id="47880"/>
    <lineage>
        <taxon>Bacteria</taxon>
        <taxon>Pseudomonadati</taxon>
        <taxon>Pseudomonadota</taxon>
        <taxon>Gammaproteobacteria</taxon>
        <taxon>Pseudomonadales</taxon>
        <taxon>Pseudomonadaceae</taxon>
        <taxon>Pseudomonas</taxon>
    </lineage>
</organism>
<dbReference type="Proteomes" id="UP000032068">
    <property type="component" value="Unassembled WGS sequence"/>
</dbReference>
<gene>
    <name evidence="2" type="ORF">RU08_16630</name>
</gene>
<sequence length="75" mass="7923">MRLEIARGLFLVAALSVSVAAAASWYEPGHGVVSSHGRSYCANPDLKRTSAAQAQASQNLLWLVLGLSQGMRPQG</sequence>
<evidence type="ECO:0000313" key="3">
    <source>
        <dbReference type="Proteomes" id="UP000032068"/>
    </source>
</evidence>
<evidence type="ECO:0000313" key="2">
    <source>
        <dbReference type="EMBL" id="KIP98623.1"/>
    </source>
</evidence>
<protein>
    <submittedName>
        <fullName evidence="2">Uncharacterized protein</fullName>
    </submittedName>
</protein>
<feature type="chain" id="PRO_5002214699" evidence="1">
    <location>
        <begin position="23"/>
        <end position="75"/>
    </location>
</feature>
<dbReference type="RefSeq" id="WP_042554946.1">
    <property type="nucleotide sequence ID" value="NZ_JXQW01000041.1"/>
</dbReference>